<comment type="caution">
    <text evidence="1">The sequence shown here is derived from an EMBL/GenBank/DDBJ whole genome shotgun (WGS) entry which is preliminary data.</text>
</comment>
<dbReference type="AlphaFoldDB" id="A0A8S1UYS3"/>
<protein>
    <submittedName>
        <fullName evidence="1">Uncharacterized protein</fullName>
    </submittedName>
</protein>
<dbReference type="EMBL" id="CAJJDP010000055">
    <property type="protein sequence ID" value="CAD8170278.1"/>
    <property type="molecule type" value="Genomic_DNA"/>
</dbReference>
<organism evidence="1 2">
    <name type="scientific">Paramecium octaurelia</name>
    <dbReference type="NCBI Taxonomy" id="43137"/>
    <lineage>
        <taxon>Eukaryota</taxon>
        <taxon>Sar</taxon>
        <taxon>Alveolata</taxon>
        <taxon>Ciliophora</taxon>
        <taxon>Intramacronucleata</taxon>
        <taxon>Oligohymenophorea</taxon>
        <taxon>Peniculida</taxon>
        <taxon>Parameciidae</taxon>
        <taxon>Paramecium</taxon>
    </lineage>
</organism>
<dbReference type="Proteomes" id="UP000683925">
    <property type="component" value="Unassembled WGS sequence"/>
</dbReference>
<proteinExistence type="predicted"/>
<keyword evidence="2" id="KW-1185">Reference proteome</keyword>
<dbReference type="OrthoDB" id="10413203at2759"/>
<dbReference type="OMA" id="RSFQIYP"/>
<gene>
    <name evidence="1" type="ORF">POCTA_138.1.T0550084</name>
</gene>
<accession>A0A8S1UYS3</accession>
<name>A0A8S1UYS3_PAROT</name>
<evidence type="ECO:0000313" key="2">
    <source>
        <dbReference type="Proteomes" id="UP000683925"/>
    </source>
</evidence>
<evidence type="ECO:0000313" key="1">
    <source>
        <dbReference type="EMBL" id="CAD8170278.1"/>
    </source>
</evidence>
<reference evidence="1" key="1">
    <citation type="submission" date="2021-01" db="EMBL/GenBank/DDBJ databases">
        <authorList>
            <consortium name="Genoscope - CEA"/>
            <person name="William W."/>
        </authorList>
    </citation>
    <scope>NUCLEOTIDE SEQUENCE</scope>
</reference>
<sequence>MQISPFSSLYFTSLTARSFSIQPLQFIQLQLKCTKTWKLTQLMRKQCFSKDEVKQQ</sequence>